<evidence type="ECO:0000313" key="3">
    <source>
        <dbReference type="Proteomes" id="UP001432322"/>
    </source>
</evidence>
<name>A0AAV5V2C7_9BILA</name>
<keyword evidence="3" id="KW-1185">Reference proteome</keyword>
<feature type="non-terminal residue" evidence="2">
    <location>
        <position position="1"/>
    </location>
</feature>
<evidence type="ECO:0000256" key="1">
    <source>
        <dbReference type="SAM" id="SignalP"/>
    </source>
</evidence>
<organism evidence="2 3">
    <name type="scientific">Pristionchus fissidentatus</name>
    <dbReference type="NCBI Taxonomy" id="1538716"/>
    <lineage>
        <taxon>Eukaryota</taxon>
        <taxon>Metazoa</taxon>
        <taxon>Ecdysozoa</taxon>
        <taxon>Nematoda</taxon>
        <taxon>Chromadorea</taxon>
        <taxon>Rhabditida</taxon>
        <taxon>Rhabditina</taxon>
        <taxon>Diplogasteromorpha</taxon>
        <taxon>Diplogasteroidea</taxon>
        <taxon>Neodiplogasteridae</taxon>
        <taxon>Pristionchus</taxon>
    </lineage>
</organism>
<feature type="non-terminal residue" evidence="2">
    <location>
        <position position="122"/>
    </location>
</feature>
<dbReference type="AlphaFoldDB" id="A0AAV5V2C7"/>
<protein>
    <recommendedName>
        <fullName evidence="4">G protein-coupled receptor</fullName>
    </recommendedName>
</protein>
<feature type="signal peptide" evidence="1">
    <location>
        <begin position="1"/>
        <end position="27"/>
    </location>
</feature>
<gene>
    <name evidence="2" type="ORF">PFISCL1PPCAC_5023</name>
</gene>
<keyword evidence="1" id="KW-0732">Signal</keyword>
<evidence type="ECO:0008006" key="4">
    <source>
        <dbReference type="Google" id="ProtNLM"/>
    </source>
</evidence>
<proteinExistence type="predicted"/>
<feature type="chain" id="PRO_5043988963" description="G protein-coupled receptor" evidence="1">
    <location>
        <begin position="28"/>
        <end position="122"/>
    </location>
</feature>
<comment type="caution">
    <text evidence="2">The sequence shown here is derived from an EMBL/GenBank/DDBJ whole genome shotgun (WGS) entry which is preliminary data.</text>
</comment>
<accession>A0AAV5V2C7</accession>
<dbReference type="Proteomes" id="UP001432322">
    <property type="component" value="Unassembled WGS sequence"/>
</dbReference>
<sequence>QITKGFTSFFHLAFLILTAPMSRWCIAKLHRFSAYNKQARQQQINETLYAITSTICQGVKAAQQVYWMYASVIGDAVLAPKVASYYTYANAIALWSPPVLLLAISGATRRAVLAMVPFLRYK</sequence>
<dbReference type="EMBL" id="BTSY01000002">
    <property type="protein sequence ID" value="GMT13726.1"/>
    <property type="molecule type" value="Genomic_DNA"/>
</dbReference>
<evidence type="ECO:0000313" key="2">
    <source>
        <dbReference type="EMBL" id="GMT13726.1"/>
    </source>
</evidence>
<reference evidence="2" key="1">
    <citation type="submission" date="2023-10" db="EMBL/GenBank/DDBJ databases">
        <title>Genome assembly of Pristionchus species.</title>
        <authorList>
            <person name="Yoshida K."/>
            <person name="Sommer R.J."/>
        </authorList>
    </citation>
    <scope>NUCLEOTIDE SEQUENCE</scope>
    <source>
        <strain evidence="2">RS5133</strain>
    </source>
</reference>